<keyword evidence="3" id="KW-0808">Transferase</keyword>
<dbReference type="InterPro" id="IPR015424">
    <property type="entry name" value="PyrdxlP-dep_Trfase"/>
</dbReference>
<keyword evidence="2" id="KW-0472">Membrane</keyword>
<dbReference type="PANTHER" id="PTHR43094">
    <property type="entry name" value="AMINOTRANSFERASE"/>
    <property type="match status" value="1"/>
</dbReference>
<dbReference type="GO" id="GO:0008483">
    <property type="term" value="F:transaminase activity"/>
    <property type="evidence" value="ECO:0007669"/>
    <property type="project" value="UniProtKB-KW"/>
</dbReference>
<organism evidence="3 4">
    <name type="scientific">Glarea lozoyensis (strain ATCC 74030 / MF5533)</name>
    <dbReference type="NCBI Taxonomy" id="1104152"/>
    <lineage>
        <taxon>Eukaryota</taxon>
        <taxon>Fungi</taxon>
        <taxon>Dikarya</taxon>
        <taxon>Ascomycota</taxon>
        <taxon>Pezizomycotina</taxon>
        <taxon>Leotiomycetes</taxon>
        <taxon>Helotiales</taxon>
        <taxon>Helotiaceae</taxon>
        <taxon>Glarea</taxon>
    </lineage>
</organism>
<dbReference type="HOGENOM" id="CLU_2250430_0_0_1"/>
<feature type="transmembrane region" description="Helical" evidence="2">
    <location>
        <begin position="82"/>
        <end position="101"/>
    </location>
</feature>
<evidence type="ECO:0000256" key="1">
    <source>
        <dbReference type="ARBA" id="ARBA00008954"/>
    </source>
</evidence>
<dbReference type="Gene3D" id="3.40.640.10">
    <property type="entry name" value="Type I PLP-dependent aspartate aminotransferase-like (Major domain)"/>
    <property type="match status" value="1"/>
</dbReference>
<evidence type="ECO:0000313" key="3">
    <source>
        <dbReference type="EMBL" id="EHL00644.1"/>
    </source>
</evidence>
<keyword evidence="2" id="KW-0812">Transmembrane</keyword>
<keyword evidence="4" id="KW-1185">Reference proteome</keyword>
<gene>
    <name evidence="3" type="ORF">M7I_3388</name>
</gene>
<dbReference type="InParanoid" id="H0ELC5"/>
<name>H0ELC5_GLAL7</name>
<dbReference type="Proteomes" id="UP000005446">
    <property type="component" value="Unassembled WGS sequence"/>
</dbReference>
<comment type="caution">
    <text evidence="3">The sequence shown here is derived from an EMBL/GenBank/DDBJ whole genome shotgun (WGS) entry which is preliminary data.</text>
</comment>
<keyword evidence="3" id="KW-0032">Aminotransferase</keyword>
<comment type="similarity">
    <text evidence="1">Belongs to the class-III pyridoxal-phosphate-dependent aminotransferase family.</text>
</comment>
<evidence type="ECO:0000313" key="4">
    <source>
        <dbReference type="Proteomes" id="UP000005446"/>
    </source>
</evidence>
<reference evidence="3 4" key="1">
    <citation type="journal article" date="2012" name="Eukaryot. Cell">
        <title>Genome sequence of the fungus Glarea lozoyensis: the first genome sequence of a species from the Helotiaceae family.</title>
        <authorList>
            <person name="Youssar L."/>
            <person name="Gruening B.A."/>
            <person name="Erxleben A."/>
            <person name="Guenther S."/>
            <person name="Huettel W."/>
        </authorList>
    </citation>
    <scope>NUCLEOTIDE SEQUENCE [LARGE SCALE GENOMIC DNA]</scope>
    <source>
        <strain evidence="4">ATCC 74030 / MF5533</strain>
    </source>
</reference>
<dbReference type="EMBL" id="AGUE01000076">
    <property type="protein sequence ID" value="EHL00644.1"/>
    <property type="molecule type" value="Genomic_DNA"/>
</dbReference>
<dbReference type="OrthoDB" id="10261433at2759"/>
<keyword evidence="2" id="KW-1133">Transmembrane helix</keyword>
<dbReference type="GO" id="GO:0005829">
    <property type="term" value="C:cytosol"/>
    <property type="evidence" value="ECO:0007669"/>
    <property type="project" value="TreeGrafter"/>
</dbReference>
<sequence length="104" mass="11652">MMDNISFVSTPNLYRGIQDGETTAKYVERLAKELDDEFKRVGPQEVAAFIAETFTGSSTGCLGAPFGYFPAVKAICEKHGSLLYFLVRLALYFLATLRYAFYKT</sequence>
<dbReference type="SUPFAM" id="SSF53383">
    <property type="entry name" value="PLP-dependent transferases"/>
    <property type="match status" value="1"/>
</dbReference>
<accession>H0ELC5</accession>
<protein>
    <submittedName>
        <fullName evidence="3">Putative Uncharacterized aminotransferase</fullName>
    </submittedName>
</protein>
<dbReference type="InterPro" id="IPR015421">
    <property type="entry name" value="PyrdxlP-dep_Trfase_major"/>
</dbReference>
<dbReference type="AlphaFoldDB" id="H0ELC5"/>
<proteinExistence type="inferred from homology"/>
<evidence type="ECO:0000256" key="2">
    <source>
        <dbReference type="SAM" id="Phobius"/>
    </source>
</evidence>
<dbReference type="PANTHER" id="PTHR43094:SF1">
    <property type="entry name" value="AMINOTRANSFERASE CLASS-III"/>
    <property type="match status" value="1"/>
</dbReference>